<evidence type="ECO:0000256" key="4">
    <source>
        <dbReference type="PROSITE-ProRule" id="PRU00134"/>
    </source>
</evidence>
<proteinExistence type="predicted"/>
<organism evidence="6 7">
    <name type="scientific">Favolaschia claudopus</name>
    <dbReference type="NCBI Taxonomy" id="2862362"/>
    <lineage>
        <taxon>Eukaryota</taxon>
        <taxon>Fungi</taxon>
        <taxon>Dikarya</taxon>
        <taxon>Basidiomycota</taxon>
        <taxon>Agaricomycotina</taxon>
        <taxon>Agaricomycetes</taxon>
        <taxon>Agaricomycetidae</taxon>
        <taxon>Agaricales</taxon>
        <taxon>Marasmiineae</taxon>
        <taxon>Mycenaceae</taxon>
        <taxon>Favolaschia</taxon>
    </lineage>
</organism>
<sequence>MHWSLHPDTLRRLPANIRTVAETCLSSECSPQNILRLRMYVASVPDQQYQQRRFILPALYAIVDPAKIPSPAIFDYDRDPPAIMRALLSLQTIYDLDFLPEAAPDLWAAVVPWAQCIDTYRHLVLQSYQEHRYAFGFLRFAHVAEHNADISRLMHATPWFWYMLSRAWAYLPDVTDPEDRESAIWILTHFLTFSTKQLAQNGNFRAFLDGLDGSISACAKILVSYLDGIVTKQITAPRQSPLQLLGLAFYLVEAIETAISIPESKISLSAFRLDLIGHGMLPALTEALRALCEMTDGLTLNALAMQLTLPGLQAGLKILETLLIDTSNCTELPAAIDLGLLTTLILCATGPFATDLQSELTLYFGEWFPASLVDSKFLSSLRDALPEANKLVKAREFKNPTIGGLWRHFLPLAKQRIELFAKQRVGLAEKVRFGVCSLKGCDYLQCGQVGLKKRYQRCSGCRSFYYCSKPCQVADWCEGRHRDYCCHTGTFLLGDRNHGTLTANQRSFLRALLTHDYRKHKIVVLFKQTLFMRANPNQQFLRLYDYSGGTVKITVMSAADAPPELRGAELEDSFRRAAESDDRLTVDVIALKEPSGVRHLIVPFRIIWSSLYKHLKLLADGRLPGDEDDYKRMLLNQLSVLIPQMEDPSGSGSEFH</sequence>
<evidence type="ECO:0000256" key="3">
    <source>
        <dbReference type="ARBA" id="ARBA00022833"/>
    </source>
</evidence>
<dbReference type="SUPFAM" id="SSF144232">
    <property type="entry name" value="HIT/MYND zinc finger-like"/>
    <property type="match status" value="1"/>
</dbReference>
<dbReference type="Pfam" id="PF01753">
    <property type="entry name" value="zf-MYND"/>
    <property type="match status" value="1"/>
</dbReference>
<dbReference type="Gene3D" id="6.10.140.2220">
    <property type="match status" value="1"/>
</dbReference>
<evidence type="ECO:0000313" key="7">
    <source>
        <dbReference type="Proteomes" id="UP001362999"/>
    </source>
</evidence>
<keyword evidence="3" id="KW-0862">Zinc</keyword>
<accession>A0AAW0DNP4</accession>
<keyword evidence="2 4" id="KW-0863">Zinc-finger</keyword>
<name>A0AAW0DNP4_9AGAR</name>
<gene>
    <name evidence="6" type="ORF">R3P38DRAFT_2851297</name>
</gene>
<dbReference type="EMBL" id="JAWWNJ010000006">
    <property type="protein sequence ID" value="KAK7053622.1"/>
    <property type="molecule type" value="Genomic_DNA"/>
</dbReference>
<dbReference type="GO" id="GO:0008270">
    <property type="term" value="F:zinc ion binding"/>
    <property type="evidence" value="ECO:0007669"/>
    <property type="project" value="UniProtKB-KW"/>
</dbReference>
<keyword evidence="1" id="KW-0479">Metal-binding</keyword>
<comment type="caution">
    <text evidence="6">The sequence shown here is derived from an EMBL/GenBank/DDBJ whole genome shotgun (WGS) entry which is preliminary data.</text>
</comment>
<keyword evidence="7" id="KW-1185">Reference proteome</keyword>
<evidence type="ECO:0000256" key="2">
    <source>
        <dbReference type="ARBA" id="ARBA00022771"/>
    </source>
</evidence>
<protein>
    <recommendedName>
        <fullName evidence="5">MYND-type domain-containing protein</fullName>
    </recommendedName>
</protein>
<evidence type="ECO:0000313" key="6">
    <source>
        <dbReference type="EMBL" id="KAK7053622.1"/>
    </source>
</evidence>
<dbReference type="InterPro" id="IPR002893">
    <property type="entry name" value="Znf_MYND"/>
</dbReference>
<evidence type="ECO:0000256" key="1">
    <source>
        <dbReference type="ARBA" id="ARBA00022723"/>
    </source>
</evidence>
<feature type="domain" description="MYND-type" evidence="5">
    <location>
        <begin position="446"/>
        <end position="485"/>
    </location>
</feature>
<reference evidence="6 7" key="1">
    <citation type="journal article" date="2024" name="J Genomics">
        <title>Draft genome sequencing and assembly of Favolaschia claudopus CIRM-BRFM 2984 isolated from oak limbs.</title>
        <authorList>
            <person name="Navarro D."/>
            <person name="Drula E."/>
            <person name="Chaduli D."/>
            <person name="Cazenave R."/>
            <person name="Ahrendt S."/>
            <person name="Wang J."/>
            <person name="Lipzen A."/>
            <person name="Daum C."/>
            <person name="Barry K."/>
            <person name="Grigoriev I.V."/>
            <person name="Favel A."/>
            <person name="Rosso M.N."/>
            <person name="Martin F."/>
        </authorList>
    </citation>
    <scope>NUCLEOTIDE SEQUENCE [LARGE SCALE GENOMIC DNA]</scope>
    <source>
        <strain evidence="6 7">CIRM-BRFM 2984</strain>
    </source>
</reference>
<evidence type="ECO:0000259" key="5">
    <source>
        <dbReference type="PROSITE" id="PS50865"/>
    </source>
</evidence>
<dbReference type="PROSITE" id="PS50865">
    <property type="entry name" value="ZF_MYND_2"/>
    <property type="match status" value="1"/>
</dbReference>
<dbReference type="AlphaFoldDB" id="A0AAW0DNP4"/>
<dbReference type="Proteomes" id="UP001362999">
    <property type="component" value="Unassembled WGS sequence"/>
</dbReference>